<evidence type="ECO:0000313" key="1">
    <source>
        <dbReference type="EMBL" id="WOC32851.1"/>
    </source>
</evidence>
<keyword evidence="2" id="KW-1185">Reference proteome</keyword>
<reference evidence="2" key="2">
    <citation type="submission" date="2024-06" db="EMBL/GenBank/DDBJ databases">
        <title>Caproicibacterium argilliputei sp. nov, a novel caproic acid producing anaerobic bacterium isolated from pit mud.</title>
        <authorList>
            <person name="Zeng C."/>
        </authorList>
    </citation>
    <scope>NUCLEOTIDE SEQUENCE [LARGE SCALE GENOMIC DNA]</scope>
    <source>
        <strain evidence="2">ZCY20-5</strain>
    </source>
</reference>
<evidence type="ECO:0000313" key="2">
    <source>
        <dbReference type="Proteomes" id="UP001300604"/>
    </source>
</evidence>
<dbReference type="Proteomes" id="UP001300604">
    <property type="component" value="Chromosome"/>
</dbReference>
<dbReference type="InterPro" id="IPR027417">
    <property type="entry name" value="P-loop_NTPase"/>
</dbReference>
<name>A0AA97H1U2_9FIRM</name>
<proteinExistence type="predicted"/>
<accession>A0AA97H1U2</accession>
<dbReference type="AlphaFoldDB" id="A0AA97H1U2"/>
<gene>
    <name evidence="1" type="ORF">PXC00_02955</name>
</gene>
<sequence>MEFAQCLLRQAEKHPSLQAQDVLKLCYQAAFGAAHLRQQLPQGEKWFYEEFAATPADAQALSEPISPALCRVNLSAWKRCKLPPAWLFRLCGLTEEADGGARARFLLYCGQVRELAQAGKLPVTEAAWEAQLRQFDGTGRGPVHHSEPYRQAEAPAYRLAPAWAVRLFPLLQRLAALPEKPVSVLAMDGRTASGKSTMAAQLAVVLQAGVAHMDDFFLPQSLRTTARLSVPGGNVHYERFIQEILPYLRDANAFSYRKFDCGSMDFAGQREVPVGRWRIVEGSYSMHPKFGRYWDTAVFSTVNPQEQLERICRRNGAQAAALFETHWIPLEEAYFADCRTAERADLTL</sequence>
<reference evidence="1 2" key="1">
    <citation type="submission" date="2024-06" db="EMBL/GenBank/DDBJ databases">
        <title>Caproicibacterium argilliputei sp. nov, a novel caproic acid producing anaerobic bacterium isolated from pit mud.</title>
        <authorList>
            <person name="Xia S."/>
        </authorList>
    </citation>
    <scope>NUCLEOTIDE SEQUENCE [LARGE SCALE GENOMIC DNA]</scope>
    <source>
        <strain evidence="1 2">ZCY20-5</strain>
    </source>
</reference>
<protein>
    <recommendedName>
        <fullName evidence="3">Uridine kinase</fullName>
    </recommendedName>
</protein>
<dbReference type="EMBL" id="CP135996">
    <property type="protein sequence ID" value="WOC32851.1"/>
    <property type="molecule type" value="Genomic_DNA"/>
</dbReference>
<dbReference type="SUPFAM" id="SSF52540">
    <property type="entry name" value="P-loop containing nucleoside triphosphate hydrolases"/>
    <property type="match status" value="1"/>
</dbReference>
<dbReference type="Gene3D" id="3.40.50.300">
    <property type="entry name" value="P-loop containing nucleotide triphosphate hydrolases"/>
    <property type="match status" value="1"/>
</dbReference>
<dbReference type="RefSeq" id="WP_275846000.1">
    <property type="nucleotide sequence ID" value="NZ_CP135996.1"/>
</dbReference>
<dbReference type="KEGG" id="carl:PXC00_02955"/>
<reference evidence="2" key="3">
    <citation type="submission" date="2024-06" db="EMBL/GenBank/DDBJ databases">
        <authorList>
            <person name="Zeng C."/>
        </authorList>
    </citation>
    <scope>NUCLEOTIDE SEQUENCE [LARGE SCALE GENOMIC DNA]</scope>
    <source>
        <strain evidence="2">ZCY20-5</strain>
    </source>
</reference>
<organism evidence="1 2">
    <name type="scientific">Caproicibacterium argilliputei</name>
    <dbReference type="NCBI Taxonomy" id="3030016"/>
    <lineage>
        <taxon>Bacteria</taxon>
        <taxon>Bacillati</taxon>
        <taxon>Bacillota</taxon>
        <taxon>Clostridia</taxon>
        <taxon>Eubacteriales</taxon>
        <taxon>Oscillospiraceae</taxon>
        <taxon>Caproicibacterium</taxon>
    </lineage>
</organism>
<evidence type="ECO:0008006" key="3">
    <source>
        <dbReference type="Google" id="ProtNLM"/>
    </source>
</evidence>